<dbReference type="PROSITE" id="PS50405">
    <property type="entry name" value="GST_CTER"/>
    <property type="match status" value="1"/>
</dbReference>
<accession>A0A099L611</accession>
<feature type="binding site" evidence="2">
    <location>
        <begin position="128"/>
        <end position="129"/>
    </location>
    <ligand>
        <name>glutathione</name>
        <dbReference type="ChEBI" id="CHEBI:57925"/>
    </ligand>
</feature>
<dbReference type="SFLD" id="SFLDG01148">
    <property type="entry name" value="Xi_(cytGST)"/>
    <property type="match status" value="1"/>
</dbReference>
<dbReference type="CDD" id="cd03190">
    <property type="entry name" value="GST_C_Omega_like"/>
    <property type="match status" value="1"/>
</dbReference>
<dbReference type="AlphaFoldDB" id="A0A099L611"/>
<feature type="active site" description="Proton donor/acceptor" evidence="1">
    <location>
        <position position="175"/>
    </location>
</feature>
<feature type="domain" description="GST C-terminal" evidence="4">
    <location>
        <begin position="152"/>
        <end position="276"/>
    </location>
</feature>
<dbReference type="InterPro" id="IPR036249">
    <property type="entry name" value="Thioredoxin-like_sf"/>
</dbReference>
<comment type="caution">
    <text evidence="5">The sequence shown here is derived from an EMBL/GenBank/DDBJ whole genome shotgun (WGS) entry which is preliminary data.</text>
</comment>
<dbReference type="RefSeq" id="WP_052093400.1">
    <property type="nucleotide sequence ID" value="NZ_JQEC01000002.1"/>
</dbReference>
<proteinExistence type="predicted"/>
<evidence type="ECO:0000256" key="1">
    <source>
        <dbReference type="PIRSR" id="PIRSR015753-1"/>
    </source>
</evidence>
<dbReference type="PATRIC" id="fig|28229.3.peg.314"/>
<dbReference type="InterPro" id="IPR047047">
    <property type="entry name" value="GST_Omega-like_C"/>
</dbReference>
<keyword evidence="5" id="KW-0808">Transferase</keyword>
<dbReference type="PANTHER" id="PTHR32419">
    <property type="entry name" value="GLUTATHIONYL-HYDROQUINONE REDUCTASE"/>
    <property type="match status" value="1"/>
</dbReference>
<dbReference type="InterPro" id="IPR016639">
    <property type="entry name" value="GST_Omega/GSH"/>
</dbReference>
<dbReference type="PANTHER" id="PTHR32419:SF6">
    <property type="entry name" value="GLUTATHIONE S-TRANSFERASE OMEGA-LIKE 1-RELATED"/>
    <property type="match status" value="1"/>
</dbReference>
<dbReference type="OrthoDB" id="9769158at2"/>
<feature type="binding site" evidence="2">
    <location>
        <position position="84"/>
    </location>
    <ligand>
        <name>glutathione</name>
        <dbReference type="ChEBI" id="CHEBI:57925"/>
    </ligand>
</feature>
<evidence type="ECO:0000313" key="5">
    <source>
        <dbReference type="EMBL" id="KGJ97567.1"/>
    </source>
</evidence>
<dbReference type="SFLD" id="SFLDS00019">
    <property type="entry name" value="Glutathione_Transferase_(cytos"/>
    <property type="match status" value="1"/>
</dbReference>
<dbReference type="GO" id="GO:0005737">
    <property type="term" value="C:cytoplasm"/>
    <property type="evidence" value="ECO:0007669"/>
    <property type="project" value="TreeGrafter"/>
</dbReference>
<protein>
    <submittedName>
        <fullName evidence="5">Glutathione transferase</fullName>
        <ecNumber evidence="5">2.5.1.18</ecNumber>
    </submittedName>
</protein>
<reference evidence="5 6" key="1">
    <citation type="submission" date="2014-08" db="EMBL/GenBank/DDBJ databases">
        <title>Genomic and Phenotypic Diversity of Colwellia psychrerythraea strains from Disparate Marine Basins.</title>
        <authorList>
            <person name="Techtmann S.M."/>
            <person name="Stelling S.C."/>
            <person name="Utturkar S.M."/>
            <person name="Alshibli N."/>
            <person name="Harris A."/>
            <person name="Brown S.D."/>
            <person name="Hazen T.C."/>
        </authorList>
    </citation>
    <scope>NUCLEOTIDE SEQUENCE [LARGE SCALE GENOMIC DNA]</scope>
    <source>
        <strain evidence="5 6">GAB14E</strain>
    </source>
</reference>
<dbReference type="PIRSF" id="PIRSF015753">
    <property type="entry name" value="GST"/>
    <property type="match status" value="1"/>
</dbReference>
<dbReference type="InterPro" id="IPR040079">
    <property type="entry name" value="Glutathione_S-Trfase"/>
</dbReference>
<gene>
    <name evidence="5" type="ORF">GAB14E_1156</name>
</gene>
<dbReference type="Pfam" id="PF13410">
    <property type="entry name" value="GST_C_2"/>
    <property type="match status" value="1"/>
</dbReference>
<dbReference type="Proteomes" id="UP000029868">
    <property type="component" value="Unassembled WGS sequence"/>
</dbReference>
<dbReference type="InterPro" id="IPR036282">
    <property type="entry name" value="Glutathione-S-Trfase_C_sf"/>
</dbReference>
<organism evidence="5 6">
    <name type="scientific">Colwellia psychrerythraea</name>
    <name type="common">Vibrio psychroerythus</name>
    <dbReference type="NCBI Taxonomy" id="28229"/>
    <lineage>
        <taxon>Bacteria</taxon>
        <taxon>Pseudomonadati</taxon>
        <taxon>Pseudomonadota</taxon>
        <taxon>Gammaproteobacteria</taxon>
        <taxon>Alteromonadales</taxon>
        <taxon>Colwelliaceae</taxon>
        <taxon>Colwellia</taxon>
    </lineage>
</organism>
<evidence type="ECO:0000256" key="2">
    <source>
        <dbReference type="PIRSR" id="PIRSR015753-2"/>
    </source>
</evidence>
<dbReference type="SUPFAM" id="SSF52833">
    <property type="entry name" value="Thioredoxin-like"/>
    <property type="match status" value="1"/>
</dbReference>
<dbReference type="Gene3D" id="3.40.30.10">
    <property type="entry name" value="Glutaredoxin"/>
    <property type="match status" value="1"/>
</dbReference>
<dbReference type="Gene3D" id="1.20.1050.10">
    <property type="match status" value="1"/>
</dbReference>
<dbReference type="SFLD" id="SFLDG01206">
    <property type="entry name" value="Xi.1"/>
    <property type="match status" value="1"/>
</dbReference>
<feature type="active site" description="Nucleophile" evidence="1">
    <location>
        <position position="51"/>
    </location>
</feature>
<sequence>MNKAKSEQGDFRRDVSVFRNWITADGSAGPTGVSGFKAEKYRYHLYVSLACPWAHRTLIFRVLKQLEDYIDITVVDYLLLKKGWQMTDSLYGFNYLSELYSKSDSNYQGRYTVPILWDKQTQKIVSNESADIIRMFNTAFNQLTNNLDDYYPKHLQCEINKINTRVYKDINDGVYRSGFATTQKAYESATLYLFDALSWVETILSERRYLTGNTITEADWRLFATLIRFDAVYHYHFKCNKQKLADYPAIIDYVRELYQVKGVAETVDMKHIKNHYYMSHLDINPTGIVPLGPELNFMQPYGRTLTM</sequence>
<feature type="site" description="Lowers pKa of active site Cys" evidence="3">
    <location>
        <position position="233"/>
    </location>
</feature>
<dbReference type="SUPFAM" id="SSF47616">
    <property type="entry name" value="GST C-terminal domain-like"/>
    <property type="match status" value="1"/>
</dbReference>
<evidence type="ECO:0000259" key="4">
    <source>
        <dbReference type="PROSITE" id="PS50405"/>
    </source>
</evidence>
<dbReference type="Pfam" id="PF13409">
    <property type="entry name" value="GST_N_2"/>
    <property type="match status" value="1"/>
</dbReference>
<dbReference type="InterPro" id="IPR004045">
    <property type="entry name" value="Glutathione_S-Trfase_N"/>
</dbReference>
<dbReference type="EC" id="2.5.1.18" evidence="5"/>
<dbReference type="GO" id="GO:0004364">
    <property type="term" value="F:glutathione transferase activity"/>
    <property type="evidence" value="ECO:0007669"/>
    <property type="project" value="UniProtKB-EC"/>
</dbReference>
<evidence type="ECO:0000313" key="6">
    <source>
        <dbReference type="Proteomes" id="UP000029868"/>
    </source>
</evidence>
<name>A0A099L611_COLPS</name>
<feature type="binding site" evidence="2">
    <location>
        <begin position="110"/>
        <end position="113"/>
    </location>
    <ligand>
        <name>glutathione</name>
        <dbReference type="ChEBI" id="CHEBI:57925"/>
    </ligand>
</feature>
<feature type="site" description="Lowers pKa of active site Cys" evidence="3">
    <location>
        <position position="276"/>
    </location>
</feature>
<dbReference type="EMBL" id="JQEC01000002">
    <property type="protein sequence ID" value="KGJ97567.1"/>
    <property type="molecule type" value="Genomic_DNA"/>
</dbReference>
<evidence type="ECO:0000256" key="3">
    <source>
        <dbReference type="PIRSR" id="PIRSR015753-3"/>
    </source>
</evidence>
<dbReference type="InterPro" id="IPR010987">
    <property type="entry name" value="Glutathione-S-Trfase_C-like"/>
</dbReference>